<evidence type="ECO:0000313" key="3">
    <source>
        <dbReference type="EMBL" id="EGF92402.1"/>
    </source>
</evidence>
<protein>
    <submittedName>
        <fullName evidence="3">Putative membrane protein</fullName>
    </submittedName>
</protein>
<dbReference type="Proteomes" id="UP000006512">
    <property type="component" value="Unassembled WGS sequence"/>
</dbReference>
<dbReference type="OrthoDB" id="4174975at2"/>
<dbReference type="AlphaFoldDB" id="F4QG74"/>
<evidence type="ECO:0000256" key="1">
    <source>
        <dbReference type="SAM" id="Phobius"/>
    </source>
</evidence>
<keyword evidence="1" id="KW-0812">Transmembrane</keyword>
<feature type="transmembrane region" description="Helical" evidence="1">
    <location>
        <begin position="56"/>
        <end position="80"/>
    </location>
</feature>
<gene>
    <name evidence="3" type="ORF">ABI_08380</name>
</gene>
<name>F4QG74_9CAUL</name>
<accession>F4QG74</accession>
<keyword evidence="1" id="KW-1133">Transmembrane helix</keyword>
<dbReference type="STRING" id="715226.ABI_08380"/>
<feature type="transmembrane region" description="Helical" evidence="1">
    <location>
        <begin position="181"/>
        <end position="202"/>
    </location>
</feature>
<dbReference type="EMBL" id="GL883077">
    <property type="protein sequence ID" value="EGF92402.1"/>
    <property type="molecule type" value="Genomic_DNA"/>
</dbReference>
<dbReference type="InterPro" id="IPR025565">
    <property type="entry name" value="DUF4328"/>
</dbReference>
<evidence type="ECO:0000313" key="4">
    <source>
        <dbReference type="Proteomes" id="UP000006512"/>
    </source>
</evidence>
<evidence type="ECO:0000259" key="2">
    <source>
        <dbReference type="Pfam" id="PF14219"/>
    </source>
</evidence>
<keyword evidence="4" id="KW-1185">Reference proteome</keyword>
<dbReference type="HOGENOM" id="CLU_1259305_0_0_5"/>
<dbReference type="RefSeq" id="WP_006271577.1">
    <property type="nucleotide sequence ID" value="NZ_GL883077.1"/>
</dbReference>
<dbReference type="Pfam" id="PF14219">
    <property type="entry name" value="DUF4328"/>
    <property type="match status" value="1"/>
</dbReference>
<feature type="domain" description="DUF4328" evidence="2">
    <location>
        <begin position="55"/>
        <end position="175"/>
    </location>
</feature>
<organism evidence="3 4">
    <name type="scientific">Asticcacaulis biprosthecium C19</name>
    <dbReference type="NCBI Taxonomy" id="715226"/>
    <lineage>
        <taxon>Bacteria</taxon>
        <taxon>Pseudomonadati</taxon>
        <taxon>Pseudomonadota</taxon>
        <taxon>Alphaproteobacteria</taxon>
        <taxon>Caulobacterales</taxon>
        <taxon>Caulobacteraceae</taxon>
        <taxon>Asticcacaulis</taxon>
    </lineage>
</organism>
<keyword evidence="1" id="KW-0472">Membrane</keyword>
<proteinExistence type="predicted"/>
<sequence length="219" mass="23800">MANKTTFKTGRGQAIALHVLAVPDVALGILGLTAAMASGWPAQIFRTAENTSALGLVFLVAMAQLIVRLPMLAVIMRWTWRLVSNAEKQGRLAVSARWAWVGYVVPVAAFWLPAHAVWTLNTRHSPLAAWQRVLIVAWWVSRLLSCTTGAFLILIVLMVQAAIAAGGYIDEDTSTTYGMTWIATLFIVGLVTRVLEAAVITLTHLRQPKPGEVVAAKVF</sequence>
<reference evidence="4" key="1">
    <citation type="submission" date="2011-03" db="EMBL/GenBank/DDBJ databases">
        <title>Draft genome sequence of Brevundimonas diminuta.</title>
        <authorList>
            <person name="Brown P.J.B."/>
            <person name="Buechlein A."/>
            <person name="Hemmerich C."/>
            <person name="Brun Y.V."/>
        </authorList>
    </citation>
    <scope>NUCLEOTIDE SEQUENCE [LARGE SCALE GENOMIC DNA]</scope>
    <source>
        <strain evidence="4">C19</strain>
    </source>
</reference>
<feature type="transmembrane region" description="Helical" evidence="1">
    <location>
        <begin position="12"/>
        <end position="36"/>
    </location>
</feature>
<feature type="transmembrane region" description="Helical" evidence="1">
    <location>
        <begin position="100"/>
        <end position="121"/>
    </location>
</feature>